<keyword evidence="2" id="KW-1185">Reference proteome</keyword>
<comment type="caution">
    <text evidence="1">The sequence shown here is derived from an EMBL/GenBank/DDBJ whole genome shotgun (WGS) entry which is preliminary data.</text>
</comment>
<dbReference type="OrthoDB" id="10253115at2759"/>
<accession>A0A2U1QN93</accession>
<sequence>MQDVNPIMLVTDENTTNWHSDFQFHSIASIRWHVLMDSDDGLQKRIVHLHTAPFALRFLSCFIRYDRAINHIQKRSIAVNQQEGDCVGKPAPSHAGQVLTRGPPPYDWILRPYSVKVNNSDECWHEIGDIGLTDDNGNLQLIGRMKR</sequence>
<evidence type="ECO:0000313" key="1">
    <source>
        <dbReference type="EMBL" id="PWA99458.1"/>
    </source>
</evidence>
<dbReference type="EMBL" id="PKPP01000018">
    <property type="protein sequence ID" value="PWA99458.1"/>
    <property type="molecule type" value="Genomic_DNA"/>
</dbReference>
<proteinExistence type="predicted"/>
<evidence type="ECO:0000313" key="2">
    <source>
        <dbReference type="Proteomes" id="UP000245207"/>
    </source>
</evidence>
<dbReference type="STRING" id="35608.A0A2U1QN93"/>
<protein>
    <submittedName>
        <fullName evidence="1">Acyl-activating enzyme 14</fullName>
    </submittedName>
</protein>
<dbReference type="Proteomes" id="UP000245207">
    <property type="component" value="Unassembled WGS sequence"/>
</dbReference>
<dbReference type="AlphaFoldDB" id="A0A2U1QN93"/>
<name>A0A2U1QN93_ARTAN</name>
<organism evidence="1 2">
    <name type="scientific">Artemisia annua</name>
    <name type="common">Sweet wormwood</name>
    <dbReference type="NCBI Taxonomy" id="35608"/>
    <lineage>
        <taxon>Eukaryota</taxon>
        <taxon>Viridiplantae</taxon>
        <taxon>Streptophyta</taxon>
        <taxon>Embryophyta</taxon>
        <taxon>Tracheophyta</taxon>
        <taxon>Spermatophyta</taxon>
        <taxon>Magnoliopsida</taxon>
        <taxon>eudicotyledons</taxon>
        <taxon>Gunneridae</taxon>
        <taxon>Pentapetalae</taxon>
        <taxon>asterids</taxon>
        <taxon>campanulids</taxon>
        <taxon>Asterales</taxon>
        <taxon>Asteraceae</taxon>
        <taxon>Asteroideae</taxon>
        <taxon>Anthemideae</taxon>
        <taxon>Artemisiinae</taxon>
        <taxon>Artemisia</taxon>
    </lineage>
</organism>
<reference evidence="1 2" key="1">
    <citation type="journal article" date="2018" name="Mol. Plant">
        <title>The genome of Artemisia annua provides insight into the evolution of Asteraceae family and artemisinin biosynthesis.</title>
        <authorList>
            <person name="Shen Q."/>
            <person name="Zhang L."/>
            <person name="Liao Z."/>
            <person name="Wang S."/>
            <person name="Yan T."/>
            <person name="Shi P."/>
            <person name="Liu M."/>
            <person name="Fu X."/>
            <person name="Pan Q."/>
            <person name="Wang Y."/>
            <person name="Lv Z."/>
            <person name="Lu X."/>
            <person name="Zhang F."/>
            <person name="Jiang W."/>
            <person name="Ma Y."/>
            <person name="Chen M."/>
            <person name="Hao X."/>
            <person name="Li L."/>
            <person name="Tang Y."/>
            <person name="Lv G."/>
            <person name="Zhou Y."/>
            <person name="Sun X."/>
            <person name="Brodelius P.E."/>
            <person name="Rose J.K.C."/>
            <person name="Tang K."/>
        </authorList>
    </citation>
    <scope>NUCLEOTIDE SEQUENCE [LARGE SCALE GENOMIC DNA]</scope>
    <source>
        <strain evidence="2">cv. Huhao1</strain>
        <tissue evidence="1">Leaf</tissue>
    </source>
</reference>
<gene>
    <name evidence="1" type="ORF">CTI12_AA007290</name>
</gene>